<evidence type="ECO:0000313" key="2">
    <source>
        <dbReference type="Proteomes" id="UP000299102"/>
    </source>
</evidence>
<reference evidence="1 2" key="1">
    <citation type="journal article" date="2019" name="Commun. Biol.">
        <title>The bagworm genome reveals a unique fibroin gene that provides high tensile strength.</title>
        <authorList>
            <person name="Kono N."/>
            <person name="Nakamura H."/>
            <person name="Ohtoshi R."/>
            <person name="Tomita M."/>
            <person name="Numata K."/>
            <person name="Arakawa K."/>
        </authorList>
    </citation>
    <scope>NUCLEOTIDE SEQUENCE [LARGE SCALE GENOMIC DNA]</scope>
</reference>
<keyword evidence="2" id="KW-1185">Reference proteome</keyword>
<dbReference type="EMBL" id="BGZK01000202">
    <property type="protein sequence ID" value="GBP28051.1"/>
    <property type="molecule type" value="Genomic_DNA"/>
</dbReference>
<name>A0A4C1UNM7_EUMVA</name>
<organism evidence="1 2">
    <name type="scientific">Eumeta variegata</name>
    <name type="common">Bagworm moth</name>
    <name type="synonym">Eumeta japonica</name>
    <dbReference type="NCBI Taxonomy" id="151549"/>
    <lineage>
        <taxon>Eukaryota</taxon>
        <taxon>Metazoa</taxon>
        <taxon>Ecdysozoa</taxon>
        <taxon>Arthropoda</taxon>
        <taxon>Hexapoda</taxon>
        <taxon>Insecta</taxon>
        <taxon>Pterygota</taxon>
        <taxon>Neoptera</taxon>
        <taxon>Endopterygota</taxon>
        <taxon>Lepidoptera</taxon>
        <taxon>Glossata</taxon>
        <taxon>Ditrysia</taxon>
        <taxon>Tineoidea</taxon>
        <taxon>Psychidae</taxon>
        <taxon>Oiketicinae</taxon>
        <taxon>Eumeta</taxon>
    </lineage>
</organism>
<proteinExistence type="predicted"/>
<evidence type="ECO:0000313" key="1">
    <source>
        <dbReference type="EMBL" id="GBP28051.1"/>
    </source>
</evidence>
<accession>A0A4C1UNM7</accession>
<dbReference type="AlphaFoldDB" id="A0A4C1UNM7"/>
<sequence length="85" mass="9107">MRYSSGTTNVANVKLTTHWVDRWVWMTSWCAAVQTTLILFPARVRAALSQPAAARAAAPPAVTQPAILASFAPGGEGRSVRIIVD</sequence>
<protein>
    <submittedName>
        <fullName evidence="1">Uncharacterized protein</fullName>
    </submittedName>
</protein>
<gene>
    <name evidence="1" type="ORF">EVAR_21170_1</name>
</gene>
<dbReference type="Proteomes" id="UP000299102">
    <property type="component" value="Unassembled WGS sequence"/>
</dbReference>
<comment type="caution">
    <text evidence="1">The sequence shown here is derived from an EMBL/GenBank/DDBJ whole genome shotgun (WGS) entry which is preliminary data.</text>
</comment>